<evidence type="ECO:0000256" key="5">
    <source>
        <dbReference type="ARBA" id="ARBA00022759"/>
    </source>
</evidence>
<sequence>MGLAVEPPLALSRSRIRNAKSVGVLEEVQNRSVRQKGRNSFRTALAESWMVTKTHSNESIVDMEEMNEFRLDVASLKKDVADLKSLKTEMREIKGLLRELCKQKNIEETEGEKGEATTQLPQDRTVAQAADGAGPSNPNAEVRVAIETTTNAPNNELVNLWATTGGASRGNGHAGQPTQQFFTDHQTRQNMQGGNVGGHQGFTQGTGMFHGNSRVHVIDPQRNMYGGNGNHYAEAIIKGPRLEIPLFGGEEPVDWLKQCEKFFEITGTPVDQWVNLALAHLQGRAIKWYRGIGIPWQLISWPQWCAMVCTRFSAADVHEAVELFQNVKQHGQTVDQYIDKFEEYMDLVKRDHPYLQEQYLNSCFIGGLRNDIKHDVSGHKPQGLLETYWYAKNYEKAANARRMTMGLNRNRLPNQNVINQGRNFANKVPPKTNGDKKCWFCKEVWFPGHQCKVKKALNALMLEDEELEEKGEEEKEVKTREMTQENGETSPDESGTEELMYVSQNAMQGTTRPDTFSMIIQIHGKRAIGLVDSGSTSTFMDEEFALRNNCPTISTEVKRVEVAGGGELKSGVQITQVTDVSEEDANSGIPADIQTILQEFPTVLEAPSGLPPRRSCDHVISLKEGATPPNLRPYRVPHHQKEAMEKIIAELIESKEIQVSNSPYSSPAVMVRKKDGSWRLCVDYRQLNAQTIKNKFPMPIIEDLLDELNGAKVFSKLDLRSGYHQIRMSESDVPNTAFRTHLGHYEYQVMPFGLTNAPATFQSLMNQVLAPFLRKFVLVFFDDILIYSKNRAEHKQHIKFVLEVLRAHELVIRPKKCAFGLSSVSYLGHIIFQNGVATDPSKVEKIANWPIPKNVTDLRKFLGITGYYRRFIKGYGLICRPLHDMLKKEGFQWGEKQTEAFQELKQKMCSSPVLTLPDFTKEFTIEADACGTGIGAVLMQSGKPIAFFSKSLGPKAAAQSIYKKEAMAILESLKKWRHYILGSKLIIKTDQQSLKHMMKQRLVEGIQHKLLLKLMEYDYCIEYKAGKENVVADALSRLPQGKSEEEQCDAITVVIPDWILDIQRSYEGDIQAHKILSIIGTDSDPDQQYSFGIWNPKIQRKDLCMRATYHRIKSLFYWLGLKKVVEQFIRECPVCQVTKAEHVHIPGLLNPLEVPDMAWTHITMDFIEGLPKSKGKDVILVVVDRLTKYAHFLALTHPYSVEQVVEVFMDNIHKLHGMPMAIITDRDRIFTSQLFQEVFKAMKVQLRFSTAYHPQTDGQTERVNQCLESYLRSMAFQEPHQWYSWLALAEWWYNTTYHTSLQMTPFQAMYGYPPPQINEFSVPCNVSAEARVTTEQKEAILRKLKSSLTEAQRRMKHYADRNRSERSLAVGDMVYIKLQPYRQTAFGIRGSLKLRSKFYGPFKVLERVG</sequence>
<dbReference type="GO" id="GO:0003964">
    <property type="term" value="F:RNA-directed DNA polymerase activity"/>
    <property type="evidence" value="ECO:0007669"/>
    <property type="project" value="UniProtKB-KW"/>
</dbReference>
<evidence type="ECO:0000256" key="9">
    <source>
        <dbReference type="SAM" id="Coils"/>
    </source>
</evidence>
<evidence type="ECO:0000256" key="1">
    <source>
        <dbReference type="ARBA" id="ARBA00022670"/>
    </source>
</evidence>
<keyword evidence="7" id="KW-0695">RNA-directed DNA polymerase</keyword>
<evidence type="ECO:0000256" key="6">
    <source>
        <dbReference type="ARBA" id="ARBA00022801"/>
    </source>
</evidence>
<feature type="coiled-coil region" evidence="9">
    <location>
        <begin position="66"/>
        <end position="103"/>
    </location>
</feature>
<feature type="domain" description="Reverse transcriptase" evidence="11">
    <location>
        <begin position="652"/>
        <end position="831"/>
    </location>
</feature>
<keyword evidence="3" id="KW-0548">Nucleotidyltransferase</keyword>
<name>A0A5S6R963_ORYSJ</name>
<dbReference type="InterPro" id="IPR043128">
    <property type="entry name" value="Rev_trsase/Diguanyl_cyclase"/>
</dbReference>
<keyword evidence="6" id="KW-0378">Hydrolase</keyword>
<dbReference type="InterPro" id="IPR041588">
    <property type="entry name" value="Integrase_H2C2"/>
</dbReference>
<organism evidence="13 14">
    <name type="scientific">Oryza sativa subsp. japonica</name>
    <name type="common">Rice</name>
    <dbReference type="NCBI Taxonomy" id="39947"/>
    <lineage>
        <taxon>Eukaryota</taxon>
        <taxon>Viridiplantae</taxon>
        <taxon>Streptophyta</taxon>
        <taxon>Embryophyta</taxon>
        <taxon>Tracheophyta</taxon>
        <taxon>Spermatophyta</taxon>
        <taxon>Magnoliopsida</taxon>
        <taxon>Liliopsida</taxon>
        <taxon>Poales</taxon>
        <taxon>Poaceae</taxon>
        <taxon>BOP clade</taxon>
        <taxon>Oryzoideae</taxon>
        <taxon>Oryzeae</taxon>
        <taxon>Oryzinae</taxon>
        <taxon>Oryza</taxon>
        <taxon>Oryza sativa</taxon>
    </lineage>
</organism>
<keyword evidence="1" id="KW-0645">Protease</keyword>
<dbReference type="Gene3D" id="3.10.10.10">
    <property type="entry name" value="HIV Type 1 Reverse Transcriptase, subunit A, domain 1"/>
    <property type="match status" value="1"/>
</dbReference>
<dbReference type="PANTHER" id="PTHR37984">
    <property type="entry name" value="PROTEIN CBG26694"/>
    <property type="match status" value="1"/>
</dbReference>
<feature type="compositionally biased region" description="Basic and acidic residues" evidence="10">
    <location>
        <begin position="472"/>
        <end position="483"/>
    </location>
</feature>
<dbReference type="SUPFAM" id="SSF56672">
    <property type="entry name" value="DNA/RNA polymerases"/>
    <property type="match status" value="1"/>
</dbReference>
<evidence type="ECO:0000256" key="7">
    <source>
        <dbReference type="ARBA" id="ARBA00022918"/>
    </source>
</evidence>
<dbReference type="GO" id="GO:0008233">
    <property type="term" value="F:peptidase activity"/>
    <property type="evidence" value="ECO:0007669"/>
    <property type="project" value="UniProtKB-KW"/>
</dbReference>
<dbReference type="Gene3D" id="3.30.70.270">
    <property type="match status" value="2"/>
</dbReference>
<dbReference type="FunFam" id="3.10.10.10:FF:000007">
    <property type="entry name" value="Retrovirus-related Pol polyprotein from transposon 17.6-like Protein"/>
    <property type="match status" value="1"/>
</dbReference>
<evidence type="ECO:0000256" key="8">
    <source>
        <dbReference type="ARBA" id="ARBA00023268"/>
    </source>
</evidence>
<dbReference type="CDD" id="cd01647">
    <property type="entry name" value="RT_LTR"/>
    <property type="match status" value="1"/>
</dbReference>
<dbReference type="GO" id="GO:0004519">
    <property type="term" value="F:endonuclease activity"/>
    <property type="evidence" value="ECO:0007669"/>
    <property type="project" value="UniProtKB-KW"/>
</dbReference>
<dbReference type="Gene3D" id="2.40.70.10">
    <property type="entry name" value="Acid Proteases"/>
    <property type="match status" value="1"/>
</dbReference>
<evidence type="ECO:0000313" key="13">
    <source>
        <dbReference type="EMBL" id="AAK55448.1"/>
    </source>
</evidence>
<evidence type="ECO:0000259" key="12">
    <source>
        <dbReference type="PROSITE" id="PS50994"/>
    </source>
</evidence>
<dbReference type="Pfam" id="PF00078">
    <property type="entry name" value="RVT_1"/>
    <property type="match status" value="1"/>
</dbReference>
<keyword evidence="9" id="KW-0175">Coiled coil</keyword>
<dbReference type="EMBL" id="AC069300">
    <property type="protein sequence ID" value="AAK55448.1"/>
    <property type="molecule type" value="Genomic_DNA"/>
</dbReference>
<protein>
    <submittedName>
        <fullName evidence="13">Polyprotein</fullName>
    </submittedName>
</protein>
<proteinExistence type="predicted"/>
<dbReference type="Pfam" id="PF00665">
    <property type="entry name" value="rve"/>
    <property type="match status" value="1"/>
</dbReference>
<evidence type="ECO:0000259" key="11">
    <source>
        <dbReference type="PROSITE" id="PS50878"/>
    </source>
</evidence>
<dbReference type="InterPro" id="IPR012337">
    <property type="entry name" value="RNaseH-like_sf"/>
</dbReference>
<dbReference type="Gene3D" id="1.10.340.70">
    <property type="match status" value="1"/>
</dbReference>
<dbReference type="InterPro" id="IPR005162">
    <property type="entry name" value="Retrotrans_gag_dom"/>
</dbReference>
<dbReference type="FunFam" id="3.30.70.270:FF:000020">
    <property type="entry name" value="Transposon Tf2-6 polyprotein-like Protein"/>
    <property type="match status" value="1"/>
</dbReference>
<evidence type="ECO:0000256" key="10">
    <source>
        <dbReference type="SAM" id="MobiDB-lite"/>
    </source>
</evidence>
<dbReference type="GO" id="GO:0006508">
    <property type="term" value="P:proteolysis"/>
    <property type="evidence" value="ECO:0007669"/>
    <property type="project" value="UniProtKB-KW"/>
</dbReference>
<dbReference type="GO" id="GO:0003676">
    <property type="term" value="F:nucleic acid binding"/>
    <property type="evidence" value="ECO:0007669"/>
    <property type="project" value="InterPro"/>
</dbReference>
<reference evidence="14" key="1">
    <citation type="journal article" date="2005" name="Nature">
        <title>The map-based sequence of the rice genome.</title>
        <authorList>
            <consortium name="International rice genome sequencing project (IRGSP)"/>
            <person name="Matsumoto T."/>
            <person name="Wu J."/>
            <person name="Kanamori H."/>
            <person name="Katayose Y."/>
            <person name="Fujisawa M."/>
            <person name="Namiki N."/>
            <person name="Mizuno H."/>
            <person name="Yamamoto K."/>
            <person name="Antonio B.A."/>
            <person name="Baba T."/>
            <person name="Sakata K."/>
            <person name="Nagamura Y."/>
            <person name="Aoki H."/>
            <person name="Arikawa K."/>
            <person name="Arita K."/>
            <person name="Bito T."/>
            <person name="Chiden Y."/>
            <person name="Fujitsuka N."/>
            <person name="Fukunaka R."/>
            <person name="Hamada M."/>
            <person name="Harada C."/>
            <person name="Hayashi A."/>
            <person name="Hijishita S."/>
            <person name="Honda M."/>
            <person name="Hosokawa S."/>
            <person name="Ichikawa Y."/>
            <person name="Idonuma A."/>
            <person name="Iijima M."/>
            <person name="Ikeda M."/>
            <person name="Ikeno M."/>
            <person name="Ito K."/>
            <person name="Ito S."/>
            <person name="Ito T."/>
            <person name="Ito Y."/>
            <person name="Ito Y."/>
            <person name="Iwabuchi A."/>
            <person name="Kamiya K."/>
            <person name="Karasawa W."/>
            <person name="Kurita K."/>
            <person name="Katagiri S."/>
            <person name="Kikuta A."/>
            <person name="Kobayashi H."/>
            <person name="Kobayashi N."/>
            <person name="Machita K."/>
            <person name="Maehara T."/>
            <person name="Masukawa M."/>
            <person name="Mizubayashi T."/>
            <person name="Mukai Y."/>
            <person name="Nagasaki H."/>
            <person name="Nagata Y."/>
            <person name="Naito S."/>
            <person name="Nakashima M."/>
            <person name="Nakama Y."/>
            <person name="Nakamichi Y."/>
            <person name="Nakamura M."/>
            <person name="Meguro A."/>
            <person name="Negishi M."/>
            <person name="Ohta I."/>
            <person name="Ohta T."/>
            <person name="Okamoto M."/>
            <person name="Ono N."/>
            <person name="Saji S."/>
            <person name="Sakaguchi M."/>
            <person name="Sakai K."/>
            <person name="Shibata M."/>
            <person name="Shimokawa T."/>
            <person name="Song J."/>
            <person name="Takazaki Y."/>
            <person name="Terasawa K."/>
            <person name="Tsugane M."/>
            <person name="Tsuji K."/>
            <person name="Ueda S."/>
            <person name="Waki K."/>
            <person name="Yamagata H."/>
            <person name="Yamamoto M."/>
            <person name="Yamamoto S."/>
            <person name="Yamane H."/>
            <person name="Yoshiki S."/>
            <person name="Yoshihara R."/>
            <person name="Yukawa K."/>
            <person name="Zhong H."/>
            <person name="Yano M."/>
            <person name="Yuan Q."/>
            <person name="Ouyang S."/>
            <person name="Liu J."/>
            <person name="Jones K.M."/>
            <person name="Gansberger K."/>
            <person name="Moffat K."/>
            <person name="Hill J."/>
            <person name="Bera J."/>
            <person name="Fadrosh D."/>
            <person name="Jin S."/>
            <person name="Johri S."/>
            <person name="Kim M."/>
            <person name="Overton L."/>
            <person name="Reardon M."/>
            <person name="Tsitrin T."/>
            <person name="Vuong H."/>
            <person name="Weaver B."/>
            <person name="Ciecko A."/>
            <person name="Tallon L."/>
            <person name="Jackson J."/>
            <person name="Pai G."/>
            <person name="Aken S.V."/>
            <person name="Utterback T."/>
            <person name="Reidmuller S."/>
            <person name="Feldblyum T."/>
            <person name="Hsiao J."/>
            <person name="Zismann V."/>
            <person name="Iobst S."/>
            <person name="de Vazeille A.R."/>
            <person name="Buell C.R."/>
            <person name="Ying K."/>
            <person name="Li Y."/>
            <person name="Lu T."/>
            <person name="Huang Y."/>
            <person name="Zhao Q."/>
            <person name="Feng Q."/>
            <person name="Zhang L."/>
            <person name="Zhu J."/>
            <person name="Weng Q."/>
            <person name="Mu J."/>
            <person name="Lu Y."/>
            <person name="Fan D."/>
            <person name="Liu Y."/>
            <person name="Guan J."/>
            <person name="Zhang Y."/>
            <person name="Yu S."/>
            <person name="Liu X."/>
            <person name="Zhang Y."/>
            <person name="Hong G."/>
            <person name="Han B."/>
            <person name="Choisne N."/>
            <person name="Demange N."/>
            <person name="Orjeda G."/>
            <person name="Samain S."/>
            <person name="Cattolico L."/>
            <person name="Pelletier E."/>
            <person name="Couloux A."/>
            <person name="Segurens B."/>
            <person name="Wincker P."/>
            <person name="D'Hont A."/>
            <person name="Scarpelli C."/>
            <person name="Weissenbach J."/>
            <person name="Salanoubat M."/>
            <person name="Quetier F."/>
            <person name="Yu Y."/>
            <person name="Kim H.R."/>
            <person name="Rambo T."/>
            <person name="Currie J."/>
            <person name="Collura K."/>
            <person name="Luo M."/>
            <person name="Yang T."/>
            <person name="Ammiraju J.S.S."/>
            <person name="Engler F."/>
            <person name="Soderlund C."/>
            <person name="Wing R.A."/>
            <person name="Palmer L.E."/>
            <person name="de la Bastide M."/>
            <person name="Spiegel L."/>
            <person name="Nascimento L."/>
            <person name="Zutavern T."/>
            <person name="O'Shaughnessy A."/>
            <person name="Dike S."/>
            <person name="Dedhia N."/>
            <person name="Preston R."/>
            <person name="Balija V."/>
            <person name="McCombie W.R."/>
            <person name="Chow T."/>
            <person name="Chen H."/>
            <person name="Chung M."/>
            <person name="Chen C."/>
            <person name="Shaw J."/>
            <person name="Wu H."/>
            <person name="Hsiao K."/>
            <person name="Chao Y."/>
            <person name="Chu M."/>
            <person name="Cheng C."/>
            <person name="Hour A."/>
            <person name="Lee P."/>
            <person name="Lin S."/>
            <person name="Lin Y."/>
            <person name="Liou J."/>
            <person name="Liu S."/>
            <person name="Hsing Y."/>
            <person name="Raghuvanshi S."/>
            <person name="Mohanty A."/>
            <person name="Bharti A.K."/>
            <person name="Gaur A."/>
            <person name="Gupta V."/>
            <person name="Kumar D."/>
            <person name="Ravi V."/>
            <person name="Vij S."/>
            <person name="Kapur A."/>
            <person name="Khurana P."/>
            <person name="Khurana P."/>
            <person name="Khurana J.P."/>
            <person name="Tyagi A.K."/>
            <person name="Gaikwad K."/>
            <person name="Singh A."/>
            <person name="Dalal V."/>
            <person name="Srivastava S."/>
            <person name="Dixit A."/>
            <person name="Pal A.K."/>
            <person name="Ghazi I.A."/>
            <person name="Yadav M."/>
            <person name="Pandit A."/>
            <person name="Bhargava A."/>
            <person name="Sureshbabu K."/>
            <person name="Batra K."/>
            <person name="Sharma T.R."/>
            <person name="Mohapatra T."/>
            <person name="Singh N.K."/>
            <person name="Messing J."/>
            <person name="Nelson A.B."/>
            <person name="Fuks G."/>
            <person name="Kavchok S."/>
            <person name="Keizer G."/>
            <person name="Linton E."/>
            <person name="Llaca V."/>
            <person name="Song R."/>
            <person name="Tanyolac B."/>
            <person name="Young S."/>
            <person name="Ho-Il K."/>
            <person name="Hahn J.H."/>
            <person name="Sangsakoo G."/>
            <person name="Vanavichit A."/>
            <person name="de Mattos Luiz.A.T."/>
            <person name="Zimmer P.D."/>
            <person name="Malone G."/>
            <person name="Dellagostin O."/>
            <person name="de Oliveira A.C."/>
            <person name="Bevan M."/>
            <person name="Bancroft I."/>
            <person name="Minx P."/>
            <person name="Cordum H."/>
            <person name="Wilson R."/>
            <person name="Cheng Z."/>
            <person name="Jin W."/>
            <person name="Jiang J."/>
            <person name="Leong S.A."/>
            <person name="Iwama H."/>
            <person name="Gojobori T."/>
            <person name="Itoh T."/>
            <person name="Niimura Y."/>
            <person name="Fujii Y."/>
            <person name="Habara T."/>
            <person name="Sakai H."/>
            <person name="Sato Y."/>
            <person name="Wilson G."/>
            <person name="Kumar K."/>
            <person name="McCouch S."/>
            <person name="Juretic N."/>
            <person name="Hoen D."/>
            <person name="Wright S."/>
            <person name="Bruskiewich R."/>
            <person name="Bureau T."/>
            <person name="Miyao A."/>
            <person name="Hirochika H."/>
            <person name="Nishikawa T."/>
            <person name="Kadowaki K."/>
            <person name="Sugiura M."/>
            <person name="Burr B."/>
            <person name="Sasaki T."/>
        </authorList>
    </citation>
    <scope>NUCLEOTIDE SEQUENCE [LARGE SCALE GENOMIC DNA]</scope>
    <source>
        <strain evidence="14">cv. Nipponbare</strain>
    </source>
</reference>
<evidence type="ECO:0000313" key="14">
    <source>
        <dbReference type="Proteomes" id="UP000000763"/>
    </source>
</evidence>
<dbReference type="InterPro" id="IPR043502">
    <property type="entry name" value="DNA/RNA_pol_sf"/>
</dbReference>
<dbReference type="PROSITE" id="PS50994">
    <property type="entry name" value="INTEGRASE"/>
    <property type="match status" value="1"/>
</dbReference>
<keyword evidence="8" id="KW-0511">Multifunctional enzyme</keyword>
<dbReference type="SUPFAM" id="SSF53098">
    <property type="entry name" value="Ribonuclease H-like"/>
    <property type="match status" value="1"/>
</dbReference>
<dbReference type="InterPro" id="IPR036397">
    <property type="entry name" value="RNaseH_sf"/>
</dbReference>
<dbReference type="PROSITE" id="PS50878">
    <property type="entry name" value="RT_POL"/>
    <property type="match status" value="1"/>
</dbReference>
<evidence type="ECO:0000256" key="3">
    <source>
        <dbReference type="ARBA" id="ARBA00022695"/>
    </source>
</evidence>
<dbReference type="InterPro" id="IPR050951">
    <property type="entry name" value="Retrovirus_Pol_polyprotein"/>
</dbReference>
<feature type="coiled-coil region" evidence="9">
    <location>
        <begin position="1334"/>
        <end position="1361"/>
    </location>
</feature>
<dbReference type="Pfam" id="PF17921">
    <property type="entry name" value="Integrase_H2C2"/>
    <property type="match status" value="1"/>
</dbReference>
<dbReference type="CDD" id="cd09274">
    <property type="entry name" value="RNase_HI_RT_Ty3"/>
    <property type="match status" value="1"/>
</dbReference>
<dbReference type="InterPro" id="IPR041577">
    <property type="entry name" value="RT_RNaseH_2"/>
</dbReference>
<accession>A0A5S6R963</accession>
<dbReference type="Proteomes" id="UP000000763">
    <property type="component" value="Chromosome 10"/>
</dbReference>
<dbReference type="Pfam" id="PF17919">
    <property type="entry name" value="RT_RNaseH_2"/>
    <property type="match status" value="1"/>
</dbReference>
<dbReference type="CDD" id="cd00303">
    <property type="entry name" value="retropepsin_like"/>
    <property type="match status" value="1"/>
</dbReference>
<dbReference type="InterPro" id="IPR021109">
    <property type="entry name" value="Peptidase_aspartic_dom_sf"/>
</dbReference>
<dbReference type="InterPro" id="IPR000477">
    <property type="entry name" value="RT_dom"/>
</dbReference>
<keyword evidence="5" id="KW-0255">Endonuclease</keyword>
<dbReference type="InterPro" id="IPR001584">
    <property type="entry name" value="Integrase_cat-core"/>
</dbReference>
<evidence type="ECO:0000256" key="2">
    <source>
        <dbReference type="ARBA" id="ARBA00022679"/>
    </source>
</evidence>
<dbReference type="PANTHER" id="PTHR37984:SF5">
    <property type="entry name" value="PROTEIN NYNRIN-LIKE"/>
    <property type="match status" value="1"/>
</dbReference>
<reference evidence="14" key="2">
    <citation type="journal article" date="2008" name="Nucleic Acids Res.">
        <title>The rice annotation project database (RAP-DB): 2008 update.</title>
        <authorList>
            <consortium name="The rice annotation project (RAP)"/>
        </authorList>
    </citation>
    <scope>GENOME REANNOTATION</scope>
    <source>
        <strain evidence="14">cv. Nipponbare</strain>
    </source>
</reference>
<dbReference type="Gene3D" id="3.30.420.10">
    <property type="entry name" value="Ribonuclease H-like superfamily/Ribonuclease H"/>
    <property type="match status" value="1"/>
</dbReference>
<keyword evidence="2" id="KW-0808">Transferase</keyword>
<feature type="region of interest" description="Disordered" evidence="10">
    <location>
        <begin position="466"/>
        <end position="495"/>
    </location>
</feature>
<feature type="domain" description="Integrase catalytic" evidence="12">
    <location>
        <begin position="1151"/>
        <end position="1313"/>
    </location>
</feature>
<dbReference type="FunFam" id="3.30.420.10:FF:000032">
    <property type="entry name" value="Retrovirus-related Pol polyprotein from transposon 297-like Protein"/>
    <property type="match status" value="1"/>
</dbReference>
<dbReference type="Pfam" id="PF03732">
    <property type="entry name" value="Retrotrans_gag"/>
    <property type="match status" value="1"/>
</dbReference>
<gene>
    <name evidence="13" type="ORF">OSJNBa0010C11.17</name>
</gene>
<keyword evidence="4" id="KW-0540">Nuclease</keyword>
<evidence type="ECO:0000256" key="4">
    <source>
        <dbReference type="ARBA" id="ARBA00022722"/>
    </source>
</evidence>
<dbReference type="GO" id="GO:0015074">
    <property type="term" value="P:DNA integration"/>
    <property type="evidence" value="ECO:0007669"/>
    <property type="project" value="InterPro"/>
</dbReference>
<dbReference type="SUPFAM" id="SSF50630">
    <property type="entry name" value="Acid proteases"/>
    <property type="match status" value="1"/>
</dbReference>